<sequence>MQALPPAPQPIGVFDTFLARQTETLIVDEKGMSLSGDSFDIKLASGAPLLRVQGNALSLRGRKEVFDMANNHLFTITSKLLTLRPTFCGKQEVLVMKGNWRSSSAEIVDQATGFVVASIRRQRTAKHYLAGQQTYTVTVAPNVDMALAAAIVHDAIGGSTSGSLEAIGGRADTVVKGLAAGNGACAGHVTSLVVLALSLGSIDALPGCKIPDRLEKSALPDLACH</sequence>
<dbReference type="InterPro" id="IPR038595">
    <property type="entry name" value="LOR_sf"/>
</dbReference>
<accession>A0A9P1MAE1</accession>
<dbReference type="Gene3D" id="2.40.160.200">
    <property type="entry name" value="LURP1-related"/>
    <property type="match status" value="2"/>
</dbReference>
<dbReference type="InterPro" id="IPR025659">
    <property type="entry name" value="Tubby-like_C"/>
</dbReference>
<gene>
    <name evidence="2" type="ORF">PPNO1_LOCUS3965</name>
</gene>
<evidence type="ECO:0000256" key="1">
    <source>
        <dbReference type="ARBA" id="ARBA00005437"/>
    </source>
</evidence>
<evidence type="ECO:0000313" key="2">
    <source>
        <dbReference type="EMBL" id="CAI4214234.1"/>
    </source>
</evidence>
<name>A0A9P1MAE1_9PEZI</name>
<dbReference type="AlphaFoldDB" id="A0A9P1MAE1"/>
<dbReference type="EMBL" id="CALLCH030000010">
    <property type="protein sequence ID" value="CAI4214234.1"/>
    <property type="molecule type" value="Genomic_DNA"/>
</dbReference>
<dbReference type="SUPFAM" id="SSF54518">
    <property type="entry name" value="Tubby C-terminal domain-like"/>
    <property type="match status" value="1"/>
</dbReference>
<proteinExistence type="inferred from homology"/>
<dbReference type="PANTHER" id="PTHR31087:SF161">
    <property type="entry name" value="TUBBY C 2 FAMILY PROTEIN"/>
    <property type="match status" value="1"/>
</dbReference>
<reference evidence="2" key="1">
    <citation type="submission" date="2022-11" db="EMBL/GenBank/DDBJ databases">
        <authorList>
            <person name="Scott C."/>
            <person name="Bruce N."/>
        </authorList>
    </citation>
    <scope>NUCLEOTIDE SEQUENCE</scope>
</reference>
<protein>
    <submittedName>
        <fullName evidence="2">Uncharacterized protein</fullName>
    </submittedName>
</protein>
<dbReference type="Proteomes" id="UP000838763">
    <property type="component" value="Unassembled WGS sequence"/>
</dbReference>
<dbReference type="OrthoDB" id="97518at2759"/>
<comment type="caution">
    <text evidence="2">The sequence shown here is derived from an EMBL/GenBank/DDBJ whole genome shotgun (WGS) entry which is preliminary data.</text>
</comment>
<comment type="similarity">
    <text evidence="1">Belongs to the LOR family.</text>
</comment>
<evidence type="ECO:0000313" key="3">
    <source>
        <dbReference type="Proteomes" id="UP000838763"/>
    </source>
</evidence>
<dbReference type="Pfam" id="PF04525">
    <property type="entry name" value="LOR"/>
    <property type="match status" value="2"/>
</dbReference>
<organism evidence="2 3">
    <name type="scientific">Parascedosporium putredinis</name>
    <dbReference type="NCBI Taxonomy" id="1442378"/>
    <lineage>
        <taxon>Eukaryota</taxon>
        <taxon>Fungi</taxon>
        <taxon>Dikarya</taxon>
        <taxon>Ascomycota</taxon>
        <taxon>Pezizomycotina</taxon>
        <taxon>Sordariomycetes</taxon>
        <taxon>Hypocreomycetidae</taxon>
        <taxon>Microascales</taxon>
        <taxon>Microascaceae</taxon>
        <taxon>Parascedosporium</taxon>
    </lineage>
</organism>
<dbReference type="InterPro" id="IPR007612">
    <property type="entry name" value="LOR"/>
</dbReference>
<keyword evidence="3" id="KW-1185">Reference proteome</keyword>
<dbReference type="PANTHER" id="PTHR31087">
    <property type="match status" value="1"/>
</dbReference>